<name>A0A9P9AS26_9HYPO</name>
<organism evidence="1 2">
    <name type="scientific">Thelonectria olida</name>
    <dbReference type="NCBI Taxonomy" id="1576542"/>
    <lineage>
        <taxon>Eukaryota</taxon>
        <taxon>Fungi</taxon>
        <taxon>Dikarya</taxon>
        <taxon>Ascomycota</taxon>
        <taxon>Pezizomycotina</taxon>
        <taxon>Sordariomycetes</taxon>
        <taxon>Hypocreomycetidae</taxon>
        <taxon>Hypocreales</taxon>
        <taxon>Nectriaceae</taxon>
        <taxon>Thelonectria</taxon>
    </lineage>
</organism>
<dbReference type="Proteomes" id="UP000777438">
    <property type="component" value="Unassembled WGS sequence"/>
</dbReference>
<dbReference type="EMBL" id="JAGPYM010000012">
    <property type="protein sequence ID" value="KAH6888616.1"/>
    <property type="molecule type" value="Genomic_DNA"/>
</dbReference>
<gene>
    <name evidence="1" type="ORF">B0T10DRAFT_460397</name>
</gene>
<sequence length="192" mass="21573">MLCAARCRCGLGPLACRPLAMTRVSSVHLSLVTAIHGHSIEGPPSAGSEGRTRSLMPFKPLRQVRPLVGTDLAPFRTAHLKRWHLDFGIAAYSSAWLCFVNQEPANLSVKVTVDNGDLLAEVEYSEWGFNEPRFYPGFPGVVFLEAREERKIARHLPQRHDTLIRQSTFCFFRHGRICFLRDGERATSPVNE</sequence>
<proteinExistence type="predicted"/>
<reference evidence="1 2" key="1">
    <citation type="journal article" date="2021" name="Nat. Commun.">
        <title>Genetic determinants of endophytism in the Arabidopsis root mycobiome.</title>
        <authorList>
            <person name="Mesny F."/>
            <person name="Miyauchi S."/>
            <person name="Thiergart T."/>
            <person name="Pickel B."/>
            <person name="Atanasova L."/>
            <person name="Karlsson M."/>
            <person name="Huettel B."/>
            <person name="Barry K.W."/>
            <person name="Haridas S."/>
            <person name="Chen C."/>
            <person name="Bauer D."/>
            <person name="Andreopoulos W."/>
            <person name="Pangilinan J."/>
            <person name="LaButti K."/>
            <person name="Riley R."/>
            <person name="Lipzen A."/>
            <person name="Clum A."/>
            <person name="Drula E."/>
            <person name="Henrissat B."/>
            <person name="Kohler A."/>
            <person name="Grigoriev I.V."/>
            <person name="Martin F.M."/>
            <person name="Hacquard S."/>
        </authorList>
    </citation>
    <scope>NUCLEOTIDE SEQUENCE [LARGE SCALE GENOMIC DNA]</scope>
    <source>
        <strain evidence="1 2">MPI-CAGE-CH-0241</strain>
    </source>
</reference>
<keyword evidence="2" id="KW-1185">Reference proteome</keyword>
<comment type="caution">
    <text evidence="1">The sequence shown here is derived from an EMBL/GenBank/DDBJ whole genome shotgun (WGS) entry which is preliminary data.</text>
</comment>
<protein>
    <submittedName>
        <fullName evidence="1">Uncharacterized protein</fullName>
    </submittedName>
</protein>
<accession>A0A9P9AS26</accession>
<evidence type="ECO:0000313" key="2">
    <source>
        <dbReference type="Proteomes" id="UP000777438"/>
    </source>
</evidence>
<dbReference type="AlphaFoldDB" id="A0A9P9AS26"/>
<evidence type="ECO:0000313" key="1">
    <source>
        <dbReference type="EMBL" id="KAH6888616.1"/>
    </source>
</evidence>